<sequence length="157" mass="16841">MVGPLGVAAALVGAAIVLDTDEDHDDVVQSTVDNLEPELPEHASLYADHLDGDYPNPRGAFADIDNAPEDHIPDVVVTSGIRNNLIIEVETGDAIDGNSAEAKSQIEDFSIPGYRRVLVVPEADFDAVHVDEFEQQLGKEIDGECYFATPDGVTDLL</sequence>
<dbReference type="Proteomes" id="UP000216409">
    <property type="component" value="Unassembled WGS sequence"/>
</dbReference>
<name>A0A256ISF9_HALEZ</name>
<protein>
    <submittedName>
        <fullName evidence="1">Uncharacterized protein</fullName>
    </submittedName>
</protein>
<evidence type="ECO:0000313" key="2">
    <source>
        <dbReference type="Proteomes" id="UP000216409"/>
    </source>
</evidence>
<organism evidence="1 2">
    <name type="scientific">Halorubrum ezzemoulense</name>
    <name type="common">Halorubrum chaoviator</name>
    <dbReference type="NCBI Taxonomy" id="337243"/>
    <lineage>
        <taxon>Archaea</taxon>
        <taxon>Methanobacteriati</taxon>
        <taxon>Methanobacteriota</taxon>
        <taxon>Stenosarchaea group</taxon>
        <taxon>Halobacteria</taxon>
        <taxon>Halobacteriales</taxon>
        <taxon>Haloferacaceae</taxon>
        <taxon>Halorubrum</taxon>
    </lineage>
</organism>
<reference evidence="1 2" key="1">
    <citation type="journal article" date="2014" name="Front. Microbiol.">
        <title>Population and genomic analysis of the genus Halorubrum.</title>
        <authorList>
            <person name="Fullmer M.S."/>
            <person name="Soucy S.M."/>
            <person name="Swithers K.S."/>
            <person name="Makkay A.M."/>
            <person name="Wheeler R."/>
            <person name="Ventosa A."/>
            <person name="Gogarten J.P."/>
            <person name="Papke R.T."/>
        </authorList>
    </citation>
    <scope>NUCLEOTIDE SEQUENCE [LARGE SCALE GENOMIC DNA]</scope>
    <source>
        <strain evidence="1 2">LD3</strain>
    </source>
</reference>
<proteinExistence type="predicted"/>
<gene>
    <name evidence="1" type="ORF">DJ83_12745</name>
</gene>
<accession>A0A256ISF9</accession>
<dbReference type="AlphaFoldDB" id="A0A256ISF9"/>
<comment type="caution">
    <text evidence="1">The sequence shown here is derived from an EMBL/GenBank/DDBJ whole genome shotgun (WGS) entry which is preliminary data.</text>
</comment>
<evidence type="ECO:0000313" key="1">
    <source>
        <dbReference type="EMBL" id="OYR59500.1"/>
    </source>
</evidence>
<dbReference type="EMBL" id="NHOW01000147">
    <property type="protein sequence ID" value="OYR59500.1"/>
    <property type="molecule type" value="Genomic_DNA"/>
</dbReference>